<comment type="caution">
    <text evidence="2">The sequence shown here is derived from an EMBL/GenBank/DDBJ whole genome shotgun (WGS) entry which is preliminary data.</text>
</comment>
<organism evidence="2 3">
    <name type="scientific">Arthrobacter caoxuetaonis</name>
    <dbReference type="NCBI Taxonomy" id="2886935"/>
    <lineage>
        <taxon>Bacteria</taxon>
        <taxon>Bacillati</taxon>
        <taxon>Actinomycetota</taxon>
        <taxon>Actinomycetes</taxon>
        <taxon>Micrococcales</taxon>
        <taxon>Micrococcaceae</taxon>
        <taxon>Arthrobacter</taxon>
    </lineage>
</organism>
<gene>
    <name evidence="2" type="ORF">LJ757_16430</name>
</gene>
<evidence type="ECO:0000313" key="2">
    <source>
        <dbReference type="EMBL" id="MCC3299380.1"/>
    </source>
</evidence>
<dbReference type="RefSeq" id="WP_227897367.1">
    <property type="nucleotide sequence ID" value="NZ_CP099467.1"/>
</dbReference>
<proteinExistence type="predicted"/>
<name>A0A9X1SD77_9MICC</name>
<feature type="region of interest" description="Disordered" evidence="1">
    <location>
        <begin position="107"/>
        <end position="130"/>
    </location>
</feature>
<keyword evidence="3" id="KW-1185">Reference proteome</keyword>
<evidence type="ECO:0000313" key="3">
    <source>
        <dbReference type="Proteomes" id="UP001139158"/>
    </source>
</evidence>
<feature type="compositionally biased region" description="Basic residues" evidence="1">
    <location>
        <begin position="114"/>
        <end position="124"/>
    </location>
</feature>
<dbReference type="AlphaFoldDB" id="A0A9X1SD77"/>
<accession>A0A9X1SD77</accession>
<evidence type="ECO:0000256" key="1">
    <source>
        <dbReference type="SAM" id="MobiDB-lite"/>
    </source>
</evidence>
<protein>
    <submittedName>
        <fullName evidence="2">Uncharacterized protein</fullName>
    </submittedName>
</protein>
<dbReference type="Proteomes" id="UP001139158">
    <property type="component" value="Unassembled WGS sequence"/>
</dbReference>
<sequence>MGRKRIDGPDLSRNTPRADYRARRYGLEDDGASDLARRKRAARNAIVSAGRAIDRIRDRQNGLHYLPPLDQSHAGALIIHYNAVIKANRAVISEAEAASSLLAPMTRRVTREDRRRRRAAKRNKTAGGQP</sequence>
<reference evidence="2" key="1">
    <citation type="submission" date="2021-10" db="EMBL/GenBank/DDBJ databases">
        <title>Novel species in genus Arthrobacter.</title>
        <authorList>
            <person name="Liu Y."/>
        </authorList>
    </citation>
    <scope>NUCLEOTIDE SEQUENCE</scope>
    <source>
        <strain evidence="2">Zg-Y453</strain>
    </source>
</reference>
<dbReference type="EMBL" id="JAJFZV010000018">
    <property type="protein sequence ID" value="MCC3299380.1"/>
    <property type="molecule type" value="Genomic_DNA"/>
</dbReference>